<dbReference type="GO" id="GO:0004038">
    <property type="term" value="F:allantoinase activity"/>
    <property type="evidence" value="ECO:0007669"/>
    <property type="project" value="TreeGrafter"/>
</dbReference>
<protein>
    <recommendedName>
        <fullName evidence="6">Dihydroorotase</fullName>
        <shortName evidence="6">DHOase</shortName>
        <ecNumber evidence="6">3.5.2.3</ecNumber>
    </recommendedName>
</protein>
<keyword evidence="4 6" id="KW-0378">Hydrolase</keyword>
<feature type="binding site" evidence="6">
    <location>
        <position position="311"/>
    </location>
    <ligand>
        <name>substrate</name>
    </ligand>
</feature>
<dbReference type="InterPro" id="IPR050138">
    <property type="entry name" value="DHOase/Allantoinase_Hydrolase"/>
</dbReference>
<dbReference type="NCBIfam" id="TIGR00857">
    <property type="entry name" value="pyrC_multi"/>
    <property type="match status" value="1"/>
</dbReference>
<dbReference type="InterPro" id="IPR004722">
    <property type="entry name" value="DHOase"/>
</dbReference>
<evidence type="ECO:0000313" key="8">
    <source>
        <dbReference type="EMBL" id="OCC16357.1"/>
    </source>
</evidence>
<dbReference type="GO" id="GO:0044205">
    <property type="term" value="P:'de novo' UMP biosynthetic process"/>
    <property type="evidence" value="ECO:0007669"/>
    <property type="project" value="UniProtKB-UniRule"/>
</dbReference>
<dbReference type="PATRIC" id="fig|1156395.6.peg.173"/>
<dbReference type="HAMAP" id="MF_00220_B">
    <property type="entry name" value="PyrC_classI_B"/>
    <property type="match status" value="1"/>
</dbReference>
<dbReference type="InterPro" id="IPR002195">
    <property type="entry name" value="Dihydroorotase_CS"/>
</dbReference>
<evidence type="ECO:0000256" key="6">
    <source>
        <dbReference type="HAMAP-Rule" id="MF_00220"/>
    </source>
</evidence>
<comment type="caution">
    <text evidence="8">The sequence shown here is derived from an EMBL/GenBank/DDBJ whole genome shotgun (WGS) entry which is preliminary data.</text>
</comment>
<dbReference type="EMBL" id="MAGO01000001">
    <property type="protein sequence ID" value="OCC16357.1"/>
    <property type="molecule type" value="Genomic_DNA"/>
</dbReference>
<evidence type="ECO:0000256" key="4">
    <source>
        <dbReference type="ARBA" id="ARBA00022801"/>
    </source>
</evidence>
<keyword evidence="6" id="KW-0862">Zinc</keyword>
<feature type="binding site" evidence="6">
    <location>
        <position position="154"/>
    </location>
    <ligand>
        <name>Zn(2+)</name>
        <dbReference type="ChEBI" id="CHEBI:29105"/>
        <label>1</label>
    </ligand>
</feature>
<dbReference type="RefSeq" id="WP_067615486.1">
    <property type="nucleotide sequence ID" value="NZ_MAGO01000001.1"/>
</dbReference>
<keyword evidence="9" id="KW-1185">Reference proteome</keyword>
<evidence type="ECO:0000259" key="7">
    <source>
        <dbReference type="Pfam" id="PF12890"/>
    </source>
</evidence>
<dbReference type="InterPro" id="IPR011059">
    <property type="entry name" value="Metal-dep_hydrolase_composite"/>
</dbReference>
<feature type="active site" evidence="6">
    <location>
        <position position="307"/>
    </location>
</feature>
<dbReference type="InterPro" id="IPR024403">
    <property type="entry name" value="DHOase_cat"/>
</dbReference>
<dbReference type="Proteomes" id="UP000093080">
    <property type="component" value="Unassembled WGS sequence"/>
</dbReference>
<feature type="binding site" evidence="6">
    <location>
        <position position="154"/>
    </location>
    <ligand>
        <name>Zn(2+)</name>
        <dbReference type="ChEBI" id="CHEBI:29105"/>
        <label>2</label>
    </ligand>
</feature>
<keyword evidence="3 6" id="KW-0479">Metal-binding</keyword>
<comment type="caution">
    <text evidence="6">Lacks conserved residue(s) required for the propagation of feature annotation.</text>
</comment>
<feature type="binding site" evidence="6">
    <location>
        <position position="307"/>
    </location>
    <ligand>
        <name>Zn(2+)</name>
        <dbReference type="ChEBI" id="CHEBI:29105"/>
        <label>1</label>
    </ligand>
</feature>
<feature type="binding site" evidence="6">
    <location>
        <position position="181"/>
    </location>
    <ligand>
        <name>Zn(2+)</name>
        <dbReference type="ChEBI" id="CHEBI:29105"/>
        <label>2</label>
    </ligand>
</feature>
<dbReference type="STRING" id="1156395.DBT_0174"/>
<dbReference type="PANTHER" id="PTHR43668:SF2">
    <property type="entry name" value="ALLANTOINASE"/>
    <property type="match status" value="1"/>
</dbReference>
<feature type="binding site" evidence="6">
    <location>
        <begin position="64"/>
        <end position="66"/>
    </location>
    <ligand>
        <name>substrate</name>
    </ligand>
</feature>
<comment type="catalytic activity">
    <reaction evidence="6">
        <text>(S)-dihydroorotate + H2O = N-carbamoyl-L-aspartate + H(+)</text>
        <dbReference type="Rhea" id="RHEA:24296"/>
        <dbReference type="ChEBI" id="CHEBI:15377"/>
        <dbReference type="ChEBI" id="CHEBI:15378"/>
        <dbReference type="ChEBI" id="CHEBI:30864"/>
        <dbReference type="ChEBI" id="CHEBI:32814"/>
        <dbReference type="EC" id="3.5.2.3"/>
    </reaction>
</comment>
<dbReference type="EC" id="3.5.2.3" evidence="6"/>
<dbReference type="Gene3D" id="3.20.20.140">
    <property type="entry name" value="Metal-dependent hydrolases"/>
    <property type="match status" value="1"/>
</dbReference>
<evidence type="ECO:0000256" key="2">
    <source>
        <dbReference type="ARBA" id="ARBA00010286"/>
    </source>
</evidence>
<evidence type="ECO:0000256" key="5">
    <source>
        <dbReference type="ARBA" id="ARBA00022975"/>
    </source>
</evidence>
<dbReference type="Gene3D" id="2.30.40.10">
    <property type="entry name" value="Urease, subunit C, domain 1"/>
    <property type="match status" value="1"/>
</dbReference>
<dbReference type="SUPFAM" id="SSF51338">
    <property type="entry name" value="Composite domain of metallo-dependent hydrolases"/>
    <property type="match status" value="1"/>
</dbReference>
<comment type="pathway">
    <text evidence="6">Pyrimidine metabolism; UMP biosynthesis via de novo pathway; (S)-dihydroorotate from bicarbonate: step 3/3.</text>
</comment>
<dbReference type="PANTHER" id="PTHR43668">
    <property type="entry name" value="ALLANTOINASE"/>
    <property type="match status" value="1"/>
</dbReference>
<feature type="binding site" evidence="6">
    <location>
        <position position="96"/>
    </location>
    <ligand>
        <name>substrate</name>
    </ligand>
</feature>
<feature type="domain" description="Dihydroorotase catalytic" evidence="7">
    <location>
        <begin position="51"/>
        <end position="239"/>
    </location>
</feature>
<feature type="binding site" evidence="6">
    <location>
        <position position="234"/>
    </location>
    <ligand>
        <name>Zn(2+)</name>
        <dbReference type="ChEBI" id="CHEBI:29105"/>
        <label>2</label>
    </ligand>
</feature>
<evidence type="ECO:0000313" key="9">
    <source>
        <dbReference type="Proteomes" id="UP000093080"/>
    </source>
</evidence>
<reference evidence="8 9" key="1">
    <citation type="submission" date="2016-06" db="EMBL/GenBank/DDBJ databases">
        <title>Respiratory ammonification of nitrate coupled to the oxidation of elemental sulfur in deep-sea autotrophic thermophilic bacteria.</title>
        <authorList>
            <person name="Slobodkina G.B."/>
            <person name="Mardanov A.V."/>
            <person name="Ravin N.V."/>
            <person name="Frolova A.A."/>
            <person name="Viryasiv M.B."/>
            <person name="Chernyh N.A."/>
            <person name="Bonch-Osmolovskaya E.A."/>
            <person name="Slobodkin A.I."/>
        </authorList>
    </citation>
    <scope>NUCLEOTIDE SEQUENCE [LARGE SCALE GENOMIC DNA]</scope>
    <source>
        <strain evidence="8 9">S69</strain>
    </source>
</reference>
<dbReference type="GO" id="GO:0004151">
    <property type="term" value="F:dihydroorotase activity"/>
    <property type="evidence" value="ECO:0007669"/>
    <property type="project" value="UniProtKB-UniRule"/>
</dbReference>
<comment type="similarity">
    <text evidence="2 6">Belongs to the metallo-dependent hydrolases superfamily. DHOase family. Class I DHOase subfamily.</text>
</comment>
<dbReference type="PROSITE" id="PS00483">
    <property type="entry name" value="DIHYDROOROTASE_2"/>
    <property type="match status" value="1"/>
</dbReference>
<sequence>MLTVFLTNCRIIDPYNHKDEIGSIYIKDGKIEGVGPDVPEPEQCPKLDLKGKWVSPGLIDIHCHLREPGEEYKETIDTGTMSAVAGGFTTICPMPNTKPPNDCAAITRFILDRARAVDRARVLPIAAITKGQKGEEITEFGDLISNGAVAFSDDGVPVKRANVMRLALEYSLNFDCVIISHSEELELAGNGVINEGKMSILLGLRGIPNAAEDIFVYRDIRLAETTNGRLHIAHVSTKEAVKIIREAKERGVKVTCETAPHYFSLTEDAVDGYNTLAKMNPPLRTEEDRLAIIEGLKDGTIDCIATDHAPHSILEKECEFERAANGIIGLETALPLGIELVRNGQLSPLKLISLFTKGPSMVLNLDFKGFKVGEIADLVIIDPEREFTVTPESLYSRSHNTPFLGRQLKGRAIATVYHGKCSFDLDGMLSSCERRS</sequence>
<evidence type="ECO:0000256" key="1">
    <source>
        <dbReference type="ARBA" id="ARBA00002368"/>
    </source>
</evidence>
<comment type="cofactor">
    <cofactor evidence="6">
        <name>Zn(2+)</name>
        <dbReference type="ChEBI" id="CHEBI:29105"/>
    </cofactor>
    <text evidence="6">Binds 2 Zn(2+) ions per subunit.</text>
</comment>
<feature type="binding site" evidence="6">
    <location>
        <position position="64"/>
    </location>
    <ligand>
        <name>Zn(2+)</name>
        <dbReference type="ChEBI" id="CHEBI:29105"/>
        <label>1</label>
    </ligand>
</feature>
<proteinExistence type="inferred from homology"/>
<accession>A0A1B9F8T7</accession>
<dbReference type="AlphaFoldDB" id="A0A1B9F8T7"/>
<dbReference type="UniPathway" id="UPA00070">
    <property type="reaction ID" value="UER00117"/>
</dbReference>
<keyword evidence="5 6" id="KW-0665">Pyrimidine biosynthesis</keyword>
<dbReference type="Pfam" id="PF12890">
    <property type="entry name" value="DHOase"/>
    <property type="match status" value="1"/>
</dbReference>
<dbReference type="OrthoDB" id="9803027at2"/>
<feature type="binding site" evidence="6">
    <location>
        <position position="62"/>
    </location>
    <ligand>
        <name>Zn(2+)</name>
        <dbReference type="ChEBI" id="CHEBI:29105"/>
        <label>1</label>
    </ligand>
</feature>
<organism evidence="8 9">
    <name type="scientific">Dissulfuribacter thermophilus</name>
    <dbReference type="NCBI Taxonomy" id="1156395"/>
    <lineage>
        <taxon>Bacteria</taxon>
        <taxon>Pseudomonadati</taxon>
        <taxon>Thermodesulfobacteriota</taxon>
        <taxon>Dissulfuribacteria</taxon>
        <taxon>Dissulfuribacterales</taxon>
        <taxon>Dissulfuribacteraceae</taxon>
        <taxon>Dissulfuribacter</taxon>
    </lineage>
</organism>
<gene>
    <name evidence="6" type="primary">pyrC</name>
    <name evidence="8" type="ORF">DBT_0174</name>
</gene>
<dbReference type="SUPFAM" id="SSF51556">
    <property type="entry name" value="Metallo-dependent hydrolases"/>
    <property type="match status" value="1"/>
</dbReference>
<dbReference type="GO" id="GO:0008270">
    <property type="term" value="F:zinc ion binding"/>
    <property type="evidence" value="ECO:0007669"/>
    <property type="project" value="UniProtKB-UniRule"/>
</dbReference>
<comment type="function">
    <text evidence="1 6">Catalyzes the reversible cyclization of carbamoyl aspartate to dihydroorotate.</text>
</comment>
<dbReference type="CDD" id="cd01317">
    <property type="entry name" value="DHOase_IIa"/>
    <property type="match status" value="1"/>
</dbReference>
<evidence type="ECO:0000256" key="3">
    <source>
        <dbReference type="ARBA" id="ARBA00022723"/>
    </source>
</evidence>
<feature type="binding site" evidence="6">
    <location>
        <position position="280"/>
    </location>
    <ligand>
        <name>substrate</name>
    </ligand>
</feature>
<dbReference type="GO" id="GO:0006145">
    <property type="term" value="P:purine nucleobase catabolic process"/>
    <property type="evidence" value="ECO:0007669"/>
    <property type="project" value="TreeGrafter"/>
</dbReference>
<dbReference type="InterPro" id="IPR032466">
    <property type="entry name" value="Metal_Hydrolase"/>
</dbReference>
<name>A0A1B9F8T7_9BACT</name>
<dbReference type="GO" id="GO:0005737">
    <property type="term" value="C:cytoplasm"/>
    <property type="evidence" value="ECO:0007669"/>
    <property type="project" value="TreeGrafter"/>
</dbReference>